<evidence type="ECO:0000256" key="1">
    <source>
        <dbReference type="SAM" id="Phobius"/>
    </source>
</evidence>
<dbReference type="PANTHER" id="PTHR47327">
    <property type="entry name" value="FI18240P1-RELATED"/>
    <property type="match status" value="1"/>
</dbReference>
<dbReference type="EMBL" id="OU895879">
    <property type="protein sequence ID" value="CAG9807801.1"/>
    <property type="molecule type" value="Genomic_DNA"/>
</dbReference>
<protein>
    <submittedName>
        <fullName evidence="5">Uncharacterized protein</fullName>
    </submittedName>
</protein>
<name>A0A9N9S0U3_9DIPT</name>
<keyword evidence="1" id="KW-1133">Transmembrane helix</keyword>
<dbReference type="PROSITE" id="PS51792">
    <property type="entry name" value="YIPPEE"/>
    <property type="match status" value="1"/>
</dbReference>
<reference evidence="5" key="1">
    <citation type="submission" date="2022-01" db="EMBL/GenBank/DDBJ databases">
        <authorList>
            <person name="King R."/>
        </authorList>
    </citation>
    <scope>NUCLEOTIDE SEQUENCE</scope>
</reference>
<dbReference type="InterPro" id="IPR001507">
    <property type="entry name" value="ZP_dom"/>
</dbReference>
<dbReference type="SMART" id="SM00241">
    <property type="entry name" value="ZP"/>
    <property type="match status" value="1"/>
</dbReference>
<dbReference type="AlphaFoldDB" id="A0A9N9S0U3"/>
<dbReference type="InterPro" id="IPR003609">
    <property type="entry name" value="Pan_app"/>
</dbReference>
<dbReference type="Proteomes" id="UP001153620">
    <property type="component" value="Chromosome 3"/>
</dbReference>
<dbReference type="PANTHER" id="PTHR47327:SF8">
    <property type="entry name" value="FI17836P1"/>
    <property type="match status" value="1"/>
</dbReference>
<feature type="domain" description="ZP" evidence="3">
    <location>
        <begin position="355"/>
        <end position="616"/>
    </location>
</feature>
<evidence type="ECO:0000259" key="3">
    <source>
        <dbReference type="PROSITE" id="PS51034"/>
    </source>
</evidence>
<feature type="transmembrane region" description="Helical" evidence="1">
    <location>
        <begin position="779"/>
        <end position="802"/>
    </location>
</feature>
<accession>A0A9N9S0U3</accession>
<keyword evidence="1" id="KW-0812">Transmembrane</keyword>
<proteinExistence type="predicted"/>
<evidence type="ECO:0000313" key="5">
    <source>
        <dbReference type="EMBL" id="CAG9807801.1"/>
    </source>
</evidence>
<dbReference type="InterPro" id="IPR056953">
    <property type="entry name" value="CUT_N"/>
</dbReference>
<dbReference type="Gene3D" id="3.50.4.10">
    <property type="entry name" value="Hepatocyte Growth Factor"/>
    <property type="match status" value="2"/>
</dbReference>
<organism evidence="5 6">
    <name type="scientific">Chironomus riparius</name>
    <dbReference type="NCBI Taxonomy" id="315576"/>
    <lineage>
        <taxon>Eukaryota</taxon>
        <taxon>Metazoa</taxon>
        <taxon>Ecdysozoa</taxon>
        <taxon>Arthropoda</taxon>
        <taxon>Hexapoda</taxon>
        <taxon>Insecta</taxon>
        <taxon>Pterygota</taxon>
        <taxon>Neoptera</taxon>
        <taxon>Endopterygota</taxon>
        <taxon>Diptera</taxon>
        <taxon>Nematocera</taxon>
        <taxon>Chironomoidea</taxon>
        <taxon>Chironomidae</taxon>
        <taxon>Chironominae</taxon>
        <taxon>Chironomus</taxon>
    </lineage>
</organism>
<keyword evidence="1" id="KW-0472">Membrane</keyword>
<dbReference type="OrthoDB" id="6430118at2759"/>
<sequence>MNEILKLILIAHCGLLIHLYDIVLVKVSNANSIRQCPDYQIQFEKILGYRPPQTVLSNSYGPPNSEKLLFKYHHQVPSVINLSCMELCKNDHNCESYVLNFNKSECYGYTSNERQLETHNFRRFDNHELVEDINVIYFVKTCLNIPLNCKNTLYPILRIPGSILIGKGYLTINKLLTRRECIERCLFETTFKCRSVSFQISQRNNIVRMGLSNILNKDIMGRCIMSRDDKNLEPDSFRVAPINDEYIENNCHVVMNGANEQFLDDFCSYEHFPESALTYAEHQYIGLTDRECQEKCYKEKKFFCKGITFQHTDRVDDSRCFIHSEDLISLGPRAVIPMLRSYYLKRVQCLNLNVRCTHDQMIIRYNPRQFFQGRMYTENHSEECGVSGTNYGPTFLTIPIGTELKENRCGVARAFDFESLNRTLIYVYIIIQNNPLVMMQSDRYIKVGCISKNNRHGNEDGVPDYVSLETSMEFNGKDYDGSGSLVIDNGGDIPKLRVYIIDPIDNVKIKEARIGQLLKFVISMDSHYENYDLKAVNLTVTSSHDKLELISSNGCATNAAIFPALQQEITDRSRRLYSKFKAFKFTSSNQIKLSVSIQFCHKSCKPVNCGYGVEFNGRKKRNTSSSIVNNPAPTTPLSRIIFPDETSSANTLVPIKFLSTTTAAPMEPIKFPKPIQEKLVDGTISVDNIYKGFRQDAYGYPQGIQNYFGGLKDEENEIEDEDSRAKIQTKVITIPLDITLNVIENGVNGTDRLVIGDNDQIIVAGLANNASGFCLDESLVIAIFIFWLIFQILILFGCCLMVQRYKKMTSFDDDRSFNNSGYYPDSLENRHVRWADNTINYPRETYYQFTGSTGRAYLFKKVVNLTFSIVQDRVMLTGRHMVRDVMCKNCKTKLGWMYEFATEESQRYKEGRVILEHALITESEGFSEFPRPRNYDEN</sequence>
<dbReference type="GO" id="GO:0009653">
    <property type="term" value="P:anatomical structure morphogenesis"/>
    <property type="evidence" value="ECO:0007669"/>
    <property type="project" value="TreeGrafter"/>
</dbReference>
<feature type="domain" description="Apple" evidence="2">
    <location>
        <begin position="267"/>
        <end position="349"/>
    </location>
</feature>
<keyword evidence="6" id="KW-1185">Reference proteome</keyword>
<dbReference type="Pfam" id="PF00024">
    <property type="entry name" value="PAN_1"/>
    <property type="match status" value="1"/>
</dbReference>
<gene>
    <name evidence="5" type="ORF">CHIRRI_LOCUS10647</name>
</gene>
<evidence type="ECO:0000313" key="6">
    <source>
        <dbReference type="Proteomes" id="UP001153620"/>
    </source>
</evidence>
<dbReference type="Pfam" id="PF25057">
    <property type="entry name" value="CUT_N"/>
    <property type="match status" value="1"/>
</dbReference>
<dbReference type="PROSITE" id="PS51034">
    <property type="entry name" value="ZP_2"/>
    <property type="match status" value="1"/>
</dbReference>
<dbReference type="SMART" id="SM00473">
    <property type="entry name" value="PAN_AP"/>
    <property type="match status" value="2"/>
</dbReference>
<dbReference type="PROSITE" id="PS50948">
    <property type="entry name" value="PAN"/>
    <property type="match status" value="2"/>
</dbReference>
<dbReference type="InterPro" id="IPR052774">
    <property type="entry name" value="Celegans_DevNeuronal_Protein"/>
</dbReference>
<feature type="domain" description="Apple" evidence="2">
    <location>
        <begin position="149"/>
        <end position="251"/>
    </location>
</feature>
<dbReference type="SUPFAM" id="SSF57414">
    <property type="entry name" value="Hairpin loop containing domain-like"/>
    <property type="match status" value="1"/>
</dbReference>
<reference evidence="5" key="2">
    <citation type="submission" date="2022-10" db="EMBL/GenBank/DDBJ databases">
        <authorList>
            <consortium name="ENA_rothamsted_submissions"/>
            <consortium name="culmorum"/>
            <person name="King R."/>
        </authorList>
    </citation>
    <scope>NUCLEOTIDE SEQUENCE</scope>
</reference>
<evidence type="ECO:0000259" key="2">
    <source>
        <dbReference type="PROSITE" id="PS50948"/>
    </source>
</evidence>
<feature type="domain" description="Yippee" evidence="4">
    <location>
        <begin position="825"/>
        <end position="924"/>
    </location>
</feature>
<dbReference type="InterPro" id="IPR034751">
    <property type="entry name" value="Yippee"/>
</dbReference>
<evidence type="ECO:0000259" key="4">
    <source>
        <dbReference type="PROSITE" id="PS51792"/>
    </source>
</evidence>